<feature type="coiled-coil region" evidence="1">
    <location>
        <begin position="34"/>
        <end position="61"/>
    </location>
</feature>
<proteinExistence type="predicted"/>
<comment type="caution">
    <text evidence="2">The sequence shown here is derived from an EMBL/GenBank/DDBJ whole genome shotgun (WGS) entry which is preliminary data.</text>
</comment>
<gene>
    <name evidence="2" type="ORF">FN846DRAFT_913485</name>
</gene>
<sequence>MLRFARVIRAFTTPSDCWRRIALATGDRYTSGPVNIQSDEIAALRAQVQALKSEVASLNIAVTEFRTVSAPMAFILCSKYWMKHHVLPALHTDPLELQKDLDVLYEVFHAPLNREFELPDFTEGRRVPPSLGLSLKKVDDCLFAMCLDKIHRHDIAPQLGIDAVRAAIKGCPKFFRGSDRELVMTWTFKHFWKVTPLQYDELSEAAKDELRLRSIETLPQDEWVAISERIKPYWWKATFDWLTPGGSVFTGK</sequence>
<evidence type="ECO:0000313" key="2">
    <source>
        <dbReference type="EMBL" id="KAA8893953.1"/>
    </source>
</evidence>
<reference evidence="2 3" key="1">
    <citation type="submission" date="2019-09" db="EMBL/GenBank/DDBJ databases">
        <title>Draft genome of the ectomycorrhizal ascomycete Sphaerosporella brunnea.</title>
        <authorList>
            <consortium name="DOE Joint Genome Institute"/>
            <person name="Benucci G.M."/>
            <person name="Marozzi G."/>
            <person name="Antonielli L."/>
            <person name="Sanchez S."/>
            <person name="Marco P."/>
            <person name="Wang X."/>
            <person name="Falini L.B."/>
            <person name="Barry K."/>
            <person name="Haridas S."/>
            <person name="Lipzen A."/>
            <person name="Labutti K."/>
            <person name="Grigoriev I.V."/>
            <person name="Murat C."/>
            <person name="Martin F."/>
            <person name="Albertini E."/>
            <person name="Donnini D."/>
            <person name="Bonito G."/>
        </authorList>
    </citation>
    <scope>NUCLEOTIDE SEQUENCE [LARGE SCALE GENOMIC DNA]</scope>
    <source>
        <strain evidence="2 3">Sb_GMNB300</strain>
    </source>
</reference>
<accession>A0A5J5EFN7</accession>
<dbReference type="InParanoid" id="A0A5J5EFN7"/>
<name>A0A5J5EFN7_9PEZI</name>
<organism evidence="2 3">
    <name type="scientific">Sphaerosporella brunnea</name>
    <dbReference type="NCBI Taxonomy" id="1250544"/>
    <lineage>
        <taxon>Eukaryota</taxon>
        <taxon>Fungi</taxon>
        <taxon>Dikarya</taxon>
        <taxon>Ascomycota</taxon>
        <taxon>Pezizomycotina</taxon>
        <taxon>Pezizomycetes</taxon>
        <taxon>Pezizales</taxon>
        <taxon>Pyronemataceae</taxon>
        <taxon>Sphaerosporella</taxon>
    </lineage>
</organism>
<keyword evidence="3" id="KW-1185">Reference proteome</keyword>
<dbReference type="Proteomes" id="UP000326924">
    <property type="component" value="Unassembled WGS sequence"/>
</dbReference>
<protein>
    <submittedName>
        <fullName evidence="2">Uncharacterized protein</fullName>
    </submittedName>
</protein>
<dbReference type="EMBL" id="VXIS01000385">
    <property type="protein sequence ID" value="KAA8893953.1"/>
    <property type="molecule type" value="Genomic_DNA"/>
</dbReference>
<evidence type="ECO:0000256" key="1">
    <source>
        <dbReference type="SAM" id="Coils"/>
    </source>
</evidence>
<keyword evidence="1" id="KW-0175">Coiled coil</keyword>
<evidence type="ECO:0000313" key="3">
    <source>
        <dbReference type="Proteomes" id="UP000326924"/>
    </source>
</evidence>
<dbReference type="AlphaFoldDB" id="A0A5J5EFN7"/>